<gene>
    <name evidence="4" type="ORF">AAE02nite_14220</name>
</gene>
<dbReference type="EC" id="3.5.3.6" evidence="2"/>
<comment type="pathway">
    <text evidence="1">Amino-acid degradation; L-arginine degradation via ADI pathway; carbamoyl phosphate from L-arginine: step 1/2.</text>
</comment>
<accession>A0A512AVL5</accession>
<dbReference type="GO" id="GO:0019546">
    <property type="term" value="P:L-arginine deiminase pathway"/>
    <property type="evidence" value="ECO:0007669"/>
    <property type="project" value="TreeGrafter"/>
</dbReference>
<evidence type="ECO:0000313" key="4">
    <source>
        <dbReference type="EMBL" id="GEO03758.1"/>
    </source>
</evidence>
<dbReference type="PANTHER" id="PTHR47271">
    <property type="entry name" value="ARGININE DEIMINASE"/>
    <property type="match status" value="1"/>
</dbReference>
<dbReference type="GO" id="GO:0016990">
    <property type="term" value="F:arginine deiminase activity"/>
    <property type="evidence" value="ECO:0007669"/>
    <property type="project" value="UniProtKB-EC"/>
</dbReference>
<dbReference type="EMBL" id="BJYS01000008">
    <property type="protein sequence ID" value="GEO03758.1"/>
    <property type="molecule type" value="Genomic_DNA"/>
</dbReference>
<evidence type="ECO:0000313" key="5">
    <source>
        <dbReference type="Proteomes" id="UP000321532"/>
    </source>
</evidence>
<dbReference type="Proteomes" id="UP000321532">
    <property type="component" value="Unassembled WGS sequence"/>
</dbReference>
<name>A0A512AVL5_9BACT</name>
<dbReference type="RefSeq" id="WP_146896455.1">
    <property type="nucleotide sequence ID" value="NZ_BJYS01000008.1"/>
</dbReference>
<organism evidence="4 5">
    <name type="scientific">Adhaeribacter aerolatus</name>
    <dbReference type="NCBI Taxonomy" id="670289"/>
    <lineage>
        <taxon>Bacteria</taxon>
        <taxon>Pseudomonadati</taxon>
        <taxon>Bacteroidota</taxon>
        <taxon>Cytophagia</taxon>
        <taxon>Cytophagales</taxon>
        <taxon>Hymenobacteraceae</taxon>
        <taxon>Adhaeribacter</taxon>
    </lineage>
</organism>
<reference evidence="4 5" key="1">
    <citation type="submission" date="2019-07" db="EMBL/GenBank/DDBJ databases">
        <title>Whole genome shotgun sequence of Adhaeribacter aerolatus NBRC 106133.</title>
        <authorList>
            <person name="Hosoyama A."/>
            <person name="Uohara A."/>
            <person name="Ohji S."/>
            <person name="Ichikawa N."/>
        </authorList>
    </citation>
    <scope>NUCLEOTIDE SEQUENCE [LARGE SCALE GENOMIC DNA]</scope>
    <source>
        <strain evidence="4 5">NBRC 106133</strain>
    </source>
</reference>
<protein>
    <recommendedName>
        <fullName evidence="2">arginine deiminase</fullName>
        <ecNumber evidence="2">3.5.3.6</ecNumber>
    </recommendedName>
</protein>
<dbReference type="AlphaFoldDB" id="A0A512AVL5"/>
<evidence type="ECO:0000256" key="2">
    <source>
        <dbReference type="ARBA" id="ARBA00012171"/>
    </source>
</evidence>
<comment type="caution">
    <text evidence="4">The sequence shown here is derived from an EMBL/GenBank/DDBJ whole genome shotgun (WGS) entry which is preliminary data.</text>
</comment>
<dbReference type="OrthoDB" id="9807502at2"/>
<keyword evidence="5" id="KW-1185">Reference proteome</keyword>
<dbReference type="PANTHER" id="PTHR47271:SF2">
    <property type="entry name" value="ARGININE DEIMINASE"/>
    <property type="match status" value="1"/>
</dbReference>
<evidence type="ECO:0000256" key="3">
    <source>
        <dbReference type="ARBA" id="ARBA00049429"/>
    </source>
</evidence>
<sequence>MEAQAAQNQIDVTTEIGDLKRILIHRPDIGIGKIIPTKFQDWMYDDIVHLNSMKKEYDEYIKILLYFLDPEKINRIDALEEACKHLPEGSDCLNPSNPDYFDSDKVLDVQKVLSTLLNKENSNGQPNQIRDRIISAICAIEECSFETEQMLHQLDQNQLAKTFITGLLPQDLSQPDLNKFLFPPVPNLVFTRDIGAVIGDKYLLSKACKKARKRESLLIKFISYYSFFAKDQNQVIEIIEDSGYFLLSENDQRKNKVSLEGGDVMMISPRHVLIGCSERTSASAVNGFIHKIFALSDSEVEQITVVKIPQRREQMHIDTVFTQVKRNMWVMYGKFSEALQELKESKQVDYLDKLYHHKEDSFLEETEIYQFYKNKYQKPYHPEHNYLLQTDEDYTILNRGLANQNLPAIAQKPKGLEHLLRQLSIIEFKVAPEDVIIIYCGSGNFPDDDREQWTDGCNLLALREGVVIGYDRNTITNQEFRQAYYNHFRRRGEELSTGMAAGFEVISAGELLRRFKSGEATPASVKDTLIELTSDELSRARGGSRCMSQPLLRAPFNFDVPTF</sequence>
<evidence type="ECO:0000256" key="1">
    <source>
        <dbReference type="ARBA" id="ARBA00005213"/>
    </source>
</evidence>
<comment type="catalytic activity">
    <reaction evidence="3">
        <text>L-arginine + H2O = L-citrulline + NH4(+)</text>
        <dbReference type="Rhea" id="RHEA:19597"/>
        <dbReference type="ChEBI" id="CHEBI:15377"/>
        <dbReference type="ChEBI" id="CHEBI:28938"/>
        <dbReference type="ChEBI" id="CHEBI:32682"/>
        <dbReference type="ChEBI" id="CHEBI:57743"/>
        <dbReference type="EC" id="3.5.3.6"/>
    </reaction>
</comment>
<dbReference type="SUPFAM" id="SSF55909">
    <property type="entry name" value="Pentein"/>
    <property type="match status" value="1"/>
</dbReference>
<dbReference type="Pfam" id="PF02274">
    <property type="entry name" value="ADI"/>
    <property type="match status" value="2"/>
</dbReference>
<proteinExistence type="predicted"/>
<dbReference type="Gene3D" id="3.75.10.10">
    <property type="entry name" value="L-arginine/glycine Amidinotransferase, Chain A"/>
    <property type="match status" value="1"/>
</dbReference>